<feature type="compositionally biased region" description="Polar residues" evidence="1">
    <location>
        <begin position="42"/>
        <end position="51"/>
    </location>
</feature>
<protein>
    <submittedName>
        <fullName evidence="2">Unplaced genomic scaffold K443scaffold_5, whole genome shotgun sequence</fullName>
    </submittedName>
</protein>
<proteinExistence type="predicted"/>
<gene>
    <name evidence="2" type="ORF">K443DRAFT_1247</name>
</gene>
<sequence length="126" mass="13528">MSTVLTARIDERPQGPITSIDERPLPPSSAPALFPVGRPSHTPYQQTQRGSPSKCGRQPKCEGEPNTNPSPNASTPTTSTSVKRATTQAPAIHYQHGELRIQHQGEGMQLGQGSAGITIFRLARGY</sequence>
<reference evidence="3" key="2">
    <citation type="submission" date="2015-01" db="EMBL/GenBank/DDBJ databases">
        <title>Evolutionary Origins and Diversification of the Mycorrhizal Mutualists.</title>
        <authorList>
            <consortium name="DOE Joint Genome Institute"/>
            <consortium name="Mycorrhizal Genomics Consortium"/>
            <person name="Kohler A."/>
            <person name="Kuo A."/>
            <person name="Nagy L.G."/>
            <person name="Floudas D."/>
            <person name="Copeland A."/>
            <person name="Barry K.W."/>
            <person name="Cichocki N."/>
            <person name="Veneault-Fourrey C."/>
            <person name="LaButti K."/>
            <person name="Lindquist E.A."/>
            <person name="Lipzen A."/>
            <person name="Lundell T."/>
            <person name="Morin E."/>
            <person name="Murat C."/>
            <person name="Riley R."/>
            <person name="Ohm R."/>
            <person name="Sun H."/>
            <person name="Tunlid A."/>
            <person name="Henrissat B."/>
            <person name="Grigoriev I.V."/>
            <person name="Hibbett D.S."/>
            <person name="Martin F."/>
        </authorList>
    </citation>
    <scope>NUCLEOTIDE SEQUENCE [LARGE SCALE GENOMIC DNA]</scope>
    <source>
        <strain evidence="3">LaAM-08-1</strain>
    </source>
</reference>
<evidence type="ECO:0000256" key="1">
    <source>
        <dbReference type="SAM" id="MobiDB-lite"/>
    </source>
</evidence>
<organism evidence="2 3">
    <name type="scientific">Laccaria amethystina LaAM-08-1</name>
    <dbReference type="NCBI Taxonomy" id="1095629"/>
    <lineage>
        <taxon>Eukaryota</taxon>
        <taxon>Fungi</taxon>
        <taxon>Dikarya</taxon>
        <taxon>Basidiomycota</taxon>
        <taxon>Agaricomycotina</taxon>
        <taxon>Agaricomycetes</taxon>
        <taxon>Agaricomycetidae</taxon>
        <taxon>Agaricales</taxon>
        <taxon>Agaricineae</taxon>
        <taxon>Hydnangiaceae</taxon>
        <taxon>Laccaria</taxon>
    </lineage>
</organism>
<reference evidence="2 3" key="1">
    <citation type="submission" date="2014-04" db="EMBL/GenBank/DDBJ databases">
        <authorList>
            <consortium name="DOE Joint Genome Institute"/>
            <person name="Kuo A."/>
            <person name="Kohler A."/>
            <person name="Nagy L.G."/>
            <person name="Floudas D."/>
            <person name="Copeland A."/>
            <person name="Barry K.W."/>
            <person name="Cichocki N."/>
            <person name="Veneault-Fourrey C."/>
            <person name="LaButti K."/>
            <person name="Lindquist E.A."/>
            <person name="Lipzen A."/>
            <person name="Lundell T."/>
            <person name="Morin E."/>
            <person name="Murat C."/>
            <person name="Sun H."/>
            <person name="Tunlid A."/>
            <person name="Henrissat B."/>
            <person name="Grigoriev I.V."/>
            <person name="Hibbett D.S."/>
            <person name="Martin F."/>
            <person name="Nordberg H.P."/>
            <person name="Cantor M.N."/>
            <person name="Hua S.X."/>
        </authorList>
    </citation>
    <scope>NUCLEOTIDE SEQUENCE [LARGE SCALE GENOMIC DNA]</scope>
    <source>
        <strain evidence="2 3">LaAM-08-1</strain>
    </source>
</reference>
<evidence type="ECO:0000313" key="3">
    <source>
        <dbReference type="Proteomes" id="UP000054477"/>
    </source>
</evidence>
<feature type="region of interest" description="Disordered" evidence="1">
    <location>
        <begin position="1"/>
        <end position="90"/>
    </location>
</feature>
<dbReference type="Proteomes" id="UP000054477">
    <property type="component" value="Unassembled WGS sequence"/>
</dbReference>
<dbReference type="EMBL" id="KN838540">
    <property type="protein sequence ID" value="KIK09077.1"/>
    <property type="molecule type" value="Genomic_DNA"/>
</dbReference>
<feature type="compositionally biased region" description="Low complexity" evidence="1">
    <location>
        <begin position="65"/>
        <end position="81"/>
    </location>
</feature>
<keyword evidence="3" id="KW-1185">Reference proteome</keyword>
<evidence type="ECO:0000313" key="2">
    <source>
        <dbReference type="EMBL" id="KIK09077.1"/>
    </source>
</evidence>
<dbReference type="HOGENOM" id="CLU_1981927_0_0_1"/>
<name>A0A0C9YF97_9AGAR</name>
<dbReference type="AlphaFoldDB" id="A0A0C9YF97"/>
<accession>A0A0C9YF97</accession>